<proteinExistence type="predicted"/>
<dbReference type="Gene3D" id="1.10.287.1490">
    <property type="match status" value="1"/>
</dbReference>
<dbReference type="RefSeq" id="WP_085805001.1">
    <property type="nucleotide sequence ID" value="NZ_FWFX01000003.1"/>
</dbReference>
<dbReference type="Proteomes" id="UP000193061">
    <property type="component" value="Unassembled WGS sequence"/>
</dbReference>
<feature type="transmembrane region" description="Helical" evidence="2">
    <location>
        <begin position="468"/>
        <end position="488"/>
    </location>
</feature>
<dbReference type="InterPro" id="IPR050445">
    <property type="entry name" value="Bact_polysacc_biosynth/exp"/>
</dbReference>
<dbReference type="GO" id="GO:0005886">
    <property type="term" value="C:plasma membrane"/>
    <property type="evidence" value="ECO:0007669"/>
    <property type="project" value="TreeGrafter"/>
</dbReference>
<dbReference type="EC" id="2.7.10.-" evidence="3"/>
<dbReference type="GO" id="GO:0004713">
    <property type="term" value="F:protein tyrosine kinase activity"/>
    <property type="evidence" value="ECO:0007669"/>
    <property type="project" value="TreeGrafter"/>
</dbReference>
<evidence type="ECO:0000313" key="4">
    <source>
        <dbReference type="Proteomes" id="UP000193061"/>
    </source>
</evidence>
<dbReference type="PANTHER" id="PTHR32309:SF13">
    <property type="entry name" value="FERRIC ENTEROBACTIN TRANSPORT PROTEIN FEPE"/>
    <property type="match status" value="1"/>
</dbReference>
<dbReference type="PANTHER" id="PTHR32309">
    <property type="entry name" value="TYROSINE-PROTEIN KINASE"/>
    <property type="match status" value="1"/>
</dbReference>
<feature type="transmembrane region" description="Helical" evidence="2">
    <location>
        <begin position="409"/>
        <end position="432"/>
    </location>
</feature>
<protein>
    <submittedName>
        <fullName evidence="3">Putative tyrosine-protein kinase in cps region</fullName>
        <ecNumber evidence="3">2.7.10.-</ecNumber>
    </submittedName>
</protein>
<accession>A0A1X6YVH9</accession>
<keyword evidence="2" id="KW-1133">Transmembrane helix</keyword>
<organism evidence="3 4">
    <name type="scientific">Roseovarius albus</name>
    <dbReference type="NCBI Taxonomy" id="1247867"/>
    <lineage>
        <taxon>Bacteria</taxon>
        <taxon>Pseudomonadati</taxon>
        <taxon>Pseudomonadota</taxon>
        <taxon>Alphaproteobacteria</taxon>
        <taxon>Rhodobacterales</taxon>
        <taxon>Roseobacteraceae</taxon>
        <taxon>Roseovarius</taxon>
    </lineage>
</organism>
<name>A0A1X6YVH9_9RHOB</name>
<feature type="transmembrane region" description="Helical" evidence="2">
    <location>
        <begin position="16"/>
        <end position="37"/>
    </location>
</feature>
<keyword evidence="4" id="KW-1185">Reference proteome</keyword>
<keyword evidence="1" id="KW-0175">Coiled coil</keyword>
<dbReference type="EMBL" id="FWFX01000003">
    <property type="protein sequence ID" value="SLN32344.1"/>
    <property type="molecule type" value="Genomic_DNA"/>
</dbReference>
<dbReference type="AlphaFoldDB" id="A0A1X6YVH9"/>
<sequence length="518" mass="57949">MTEDGKFYISLFLRRLHYFLLIVFAISATGLTVAYTLPPVYKAEAQLLVESPQIPGDLASSTVVVDASEILQIIKQRILTRANMLDIARDFDVYDDPSDMSADDIVKDMRKRIGFSLPRNPTGASFVTVSFEADNGLLSAQVTNELVTRILEENVSMRQAASGQTLDFFKREVARLDLELADQGQKILEFKLRNKNALPDSLDFRRTQLSAVEERKLQIDRELVSLNDRRTRLEELYEATGETFGSEGNLSDEERRLAALQDQLASALAIYSEQNPKISHLKAQIEVLEERLARQSGASGGTGAKLSPYDLQMADLQSQIDFLTEQRATIEDESKLLEQSIDQTPANAVTLGVFERDYENLRIQYNQATADLAAARTGDQIEAQSRGQRITVIEQAIPPREPTDPNRKMIAAAGVGGGIMVGLGLIVLLDLLNTSIRRPADLSNKLGITPFATIPYIRTRRQVLARRIIIFSALFVVVAGIPLCLYWLHTYYLPMDMMIDIAMDKSGLRNLFDQFNPR</sequence>
<keyword evidence="3" id="KW-0808">Transferase</keyword>
<evidence type="ECO:0000256" key="2">
    <source>
        <dbReference type="SAM" id="Phobius"/>
    </source>
</evidence>
<evidence type="ECO:0000313" key="3">
    <source>
        <dbReference type="EMBL" id="SLN32344.1"/>
    </source>
</evidence>
<gene>
    <name evidence="3" type="ORF">ROA7450_01466</name>
</gene>
<keyword evidence="3" id="KW-0418">Kinase</keyword>
<evidence type="ECO:0000256" key="1">
    <source>
        <dbReference type="SAM" id="Coils"/>
    </source>
</evidence>
<feature type="coiled-coil region" evidence="1">
    <location>
        <begin position="209"/>
        <end position="340"/>
    </location>
</feature>
<keyword evidence="2" id="KW-0472">Membrane</keyword>
<dbReference type="OrthoDB" id="8114194at2"/>
<reference evidence="3 4" key="1">
    <citation type="submission" date="2017-03" db="EMBL/GenBank/DDBJ databases">
        <authorList>
            <person name="Afonso C.L."/>
            <person name="Miller P.J."/>
            <person name="Scott M.A."/>
            <person name="Spackman E."/>
            <person name="Goraichik I."/>
            <person name="Dimitrov K.M."/>
            <person name="Suarez D.L."/>
            <person name="Swayne D.E."/>
        </authorList>
    </citation>
    <scope>NUCLEOTIDE SEQUENCE [LARGE SCALE GENOMIC DNA]</scope>
    <source>
        <strain evidence="3 4">CECT 7450</strain>
    </source>
</reference>
<keyword evidence="2" id="KW-0812">Transmembrane</keyword>